<keyword evidence="1" id="KW-1185">Reference proteome</keyword>
<accession>A0ABM1DXP9</accession>
<dbReference type="Proteomes" id="UP000695022">
    <property type="component" value="Unplaced"/>
</dbReference>
<reference evidence="2" key="1">
    <citation type="submission" date="2025-08" db="UniProtKB">
        <authorList>
            <consortium name="RefSeq"/>
        </authorList>
    </citation>
    <scope>IDENTIFICATION</scope>
</reference>
<organism evidence="1 2">
    <name type="scientific">Priapulus caudatus</name>
    <name type="common">Priapulid worm</name>
    <dbReference type="NCBI Taxonomy" id="37621"/>
    <lineage>
        <taxon>Eukaryota</taxon>
        <taxon>Metazoa</taxon>
        <taxon>Ecdysozoa</taxon>
        <taxon>Scalidophora</taxon>
        <taxon>Priapulida</taxon>
        <taxon>Priapulimorpha</taxon>
        <taxon>Priapulimorphida</taxon>
        <taxon>Priapulidae</taxon>
        <taxon>Priapulus</taxon>
    </lineage>
</organism>
<name>A0ABM1DXP9_PRICU</name>
<sequence>MLPAVRFLEQRTKFHQGGKSAAKTKSVIKVKEDVADDDIQRALATKECETPHIVAFLTGGELSGIYIVGDTVHIEINKAGDVMDALLKLIATYYVFDLDYPKEYAMMLAILQVFITDEPYKQTVTKGFKMVAKDLRAKLSELKETDQEENSNTGGHLDGM</sequence>
<dbReference type="RefSeq" id="XP_014664720.1">
    <property type="nucleotide sequence ID" value="XM_014809234.1"/>
</dbReference>
<dbReference type="GeneID" id="106807031"/>
<evidence type="ECO:0000313" key="2">
    <source>
        <dbReference type="RefSeq" id="XP_014664720.1"/>
    </source>
</evidence>
<gene>
    <name evidence="2" type="primary">LOC106807031</name>
</gene>
<evidence type="ECO:0000313" key="1">
    <source>
        <dbReference type="Proteomes" id="UP000695022"/>
    </source>
</evidence>
<proteinExistence type="predicted"/>
<protein>
    <submittedName>
        <fullName evidence="2">Uncharacterized protein LOC106807031</fullName>
    </submittedName>
</protein>